<dbReference type="InterPro" id="IPR032774">
    <property type="entry name" value="WG_beta_rep"/>
</dbReference>
<evidence type="ECO:0000313" key="2">
    <source>
        <dbReference type="Proteomes" id="UP000198744"/>
    </source>
</evidence>
<accession>A0A1H7XFS2</accession>
<proteinExistence type="predicted"/>
<keyword evidence="2" id="KW-1185">Reference proteome</keyword>
<reference evidence="1 2" key="1">
    <citation type="submission" date="2016-10" db="EMBL/GenBank/DDBJ databases">
        <authorList>
            <person name="de Groot N.N."/>
        </authorList>
    </citation>
    <scope>NUCLEOTIDE SEQUENCE [LARGE SCALE GENOMIC DNA]</scope>
    <source>
        <strain evidence="1 2">DSM 8423</strain>
    </source>
</reference>
<sequence length="373" mass="43477">MEQNLKTMKKILFSFLLILAGCSFHVQEDRPWTAFYNEDSTLIGFKDPKGRTRIEPRYSSFTTARKFEQIMAVMEEDNPEQEPYYLTKSGKIVGNGNVYIFDNTPDCESEGFIRFRDKKTDKVGMYDGQGEIVIPAEYDDLTNVRNGLVVALKGAGKKHWSGDKDSGCDHFSWEGGRESLLNTDHQIIIDSFKYDANLDFFSLKISAVPDQEADRDNFPGLDGRYYSFLNYSREFQRWFNSAILSSLSEEKLIEGSCGEIYFWQEPDGWTSEANRIFIEKNYEQIKNTLMELTREKADYFLSIDGLNPFIYKAAEFEKYFDNCGKAKEWQYPVMSLVINRRIQSEFYQDQFDFLRTEKGYKLISVTLQKGYLH</sequence>
<name>A0A1H7XFS2_9BACT</name>
<protein>
    <recommendedName>
        <fullName evidence="3">WG containing repeat-containing protein</fullName>
    </recommendedName>
</protein>
<organism evidence="1 2">
    <name type="scientific">Syntrophus gentianae</name>
    <dbReference type="NCBI Taxonomy" id="43775"/>
    <lineage>
        <taxon>Bacteria</taxon>
        <taxon>Pseudomonadati</taxon>
        <taxon>Thermodesulfobacteriota</taxon>
        <taxon>Syntrophia</taxon>
        <taxon>Syntrophales</taxon>
        <taxon>Syntrophaceae</taxon>
        <taxon>Syntrophus</taxon>
    </lineage>
</organism>
<dbReference type="AlphaFoldDB" id="A0A1H7XFS2"/>
<dbReference type="STRING" id="43775.SAMN04489760_11068"/>
<gene>
    <name evidence="1" type="ORF">SAMN04489760_11068</name>
</gene>
<evidence type="ECO:0008006" key="3">
    <source>
        <dbReference type="Google" id="ProtNLM"/>
    </source>
</evidence>
<dbReference type="EMBL" id="FOBS01000010">
    <property type="protein sequence ID" value="SEM32058.1"/>
    <property type="molecule type" value="Genomic_DNA"/>
</dbReference>
<dbReference type="Pfam" id="PF14903">
    <property type="entry name" value="WG_beta_rep"/>
    <property type="match status" value="1"/>
</dbReference>
<dbReference type="PROSITE" id="PS51257">
    <property type="entry name" value="PROKAR_LIPOPROTEIN"/>
    <property type="match status" value="1"/>
</dbReference>
<evidence type="ECO:0000313" key="1">
    <source>
        <dbReference type="EMBL" id="SEM32058.1"/>
    </source>
</evidence>
<dbReference type="Proteomes" id="UP000198744">
    <property type="component" value="Unassembled WGS sequence"/>
</dbReference>